<dbReference type="InterPro" id="IPR046450">
    <property type="entry name" value="PA_dom_sf"/>
</dbReference>
<dbReference type="Gene3D" id="3.50.30.30">
    <property type="match status" value="1"/>
</dbReference>
<dbReference type="Proteomes" id="UP001363151">
    <property type="component" value="Unassembled WGS sequence"/>
</dbReference>
<dbReference type="EMBL" id="JBBJCI010000359">
    <property type="protein sequence ID" value="KAK7233478.1"/>
    <property type="molecule type" value="Genomic_DNA"/>
</dbReference>
<proteinExistence type="predicted"/>
<dbReference type="SUPFAM" id="SSF52025">
    <property type="entry name" value="PA domain"/>
    <property type="match status" value="1"/>
</dbReference>
<accession>A0ABR1FMC3</accession>
<evidence type="ECO:0000313" key="3">
    <source>
        <dbReference type="EMBL" id="KAK7233478.1"/>
    </source>
</evidence>
<organism evidence="3 4">
    <name type="scientific">Aureococcus anophagefferens</name>
    <name type="common">Harmful bloom alga</name>
    <dbReference type="NCBI Taxonomy" id="44056"/>
    <lineage>
        <taxon>Eukaryota</taxon>
        <taxon>Sar</taxon>
        <taxon>Stramenopiles</taxon>
        <taxon>Ochrophyta</taxon>
        <taxon>Pelagophyceae</taxon>
        <taxon>Pelagomonadales</taxon>
        <taxon>Pelagomonadaceae</taxon>
        <taxon>Aureococcus</taxon>
    </lineage>
</organism>
<feature type="domain" description="PA" evidence="2">
    <location>
        <begin position="172"/>
        <end position="252"/>
    </location>
</feature>
<protein>
    <recommendedName>
        <fullName evidence="2">PA domain-containing protein</fullName>
    </recommendedName>
</protein>
<dbReference type="Pfam" id="PF02225">
    <property type="entry name" value="PA"/>
    <property type="match status" value="1"/>
</dbReference>
<dbReference type="InterPro" id="IPR003137">
    <property type="entry name" value="PA_domain"/>
</dbReference>
<evidence type="ECO:0000259" key="2">
    <source>
        <dbReference type="Pfam" id="PF02225"/>
    </source>
</evidence>
<feature type="signal peptide" evidence="1">
    <location>
        <begin position="1"/>
        <end position="17"/>
    </location>
</feature>
<comment type="caution">
    <text evidence="3">The sequence shown here is derived from an EMBL/GenBank/DDBJ whole genome shotgun (WGS) entry which is preliminary data.</text>
</comment>
<evidence type="ECO:0000256" key="1">
    <source>
        <dbReference type="SAM" id="SignalP"/>
    </source>
</evidence>
<reference evidence="3 4" key="1">
    <citation type="submission" date="2024-03" db="EMBL/GenBank/DDBJ databases">
        <title>Aureococcus anophagefferens CCMP1851 and Kratosvirus quantuckense: Draft genome of a second virus-susceptible host strain in the model system.</title>
        <authorList>
            <person name="Chase E."/>
            <person name="Truchon A.R."/>
            <person name="Schepens W."/>
            <person name="Wilhelm S.W."/>
        </authorList>
    </citation>
    <scope>NUCLEOTIDE SEQUENCE [LARGE SCALE GENOMIC DNA]</scope>
    <source>
        <strain evidence="3 4">CCMP1851</strain>
    </source>
</reference>
<keyword evidence="4" id="KW-1185">Reference proteome</keyword>
<evidence type="ECO:0000313" key="4">
    <source>
        <dbReference type="Proteomes" id="UP001363151"/>
    </source>
</evidence>
<name>A0ABR1FMC3_AURAN</name>
<feature type="chain" id="PRO_5046811923" description="PA domain-containing protein" evidence="1">
    <location>
        <begin position="18"/>
        <end position="883"/>
    </location>
</feature>
<sequence>MTRNILAVALAALGARGEDFAPDPRRVWSTPAYPSGGDGYRRGGAFSDAAGATKFVVAAGRDVEVYSGAADAANLTLEANATLDFACSHMAPWELELSSTERKMLVGFATAEPACDCEWSENNKCPQDARTSGGLVLDYAMTTALFASGVADVEALVGFGLSEAPGPGETAAEACSEFSAASKADVQDKYCLVHRGTCDFRDKLLNCVAAGAVGAVVVGEGSVSAMVGVAADDFPSANFPFIYLELAEGTALITEVTLNSSTTLRVGKTTGPEAPGAASFGDPLAVFDPLSGARLTPVLDHAALGFRNAQFASQPGPDLAYFHAVDSGDAGKGSDWATLVDFSDPAAPTAVCSPATFSLSKSNGIGAFPDGMSAGMFDTFRQTVFGVERHYAVYAFTASRAPDTATMDATGTFGTKGWKQGVVMIMQLDGNGCPLAGPSYPLVLPTATLDDDNFDADGKALVAFTDLVPLLLGGADLPGVGPGLGIGEGLWKKLAACGDPSMYADGSLNDKFLFDFQASVAVHPSGDYVYSAPGTRTGACPYVVHAYDVSGLRATTFETFHLALSVELVHYAGSFEIPADVLELGGTTQNGEAMHAWTWEGTIAQLNGGTAGAVFLDFTDDPVAPLFDVYDPYVGAPQLGRGVEFASLGDDGFRYVRVAGAAGVRFDAVAGTPLAPPGGSRAPTFAPTAAGERVTFLKEHLVGVSWFPSAVILAWQTPPTAHPATDFFLELRDMTRGGGWQSHPITAKKPNAEGWYVWTARGHSAPGNVTADFPFDCSSSYLARVKAATGAKSGKISIVTPYCPGDCVDSTSWYFNTEDKDCAWIGDRIADNAKVDRLCSKTSKAAVDGYTACPNACGKCGDTYASYADLAPTPSPSASLTSL</sequence>
<gene>
    <name evidence="3" type="ORF">SO694_001040104</name>
</gene>
<keyword evidence="1" id="KW-0732">Signal</keyword>